<dbReference type="EMBL" id="LNOI01000004">
    <property type="protein sequence ID" value="KUY17156.1"/>
    <property type="molecule type" value="Genomic_DNA"/>
</dbReference>
<accession>A0ABD4DJ23</accession>
<gene>
    <name evidence="1" type="ORF">ATB95_12310</name>
</gene>
<evidence type="ECO:0000313" key="1">
    <source>
        <dbReference type="EMBL" id="KUY17156.1"/>
    </source>
</evidence>
<dbReference type="AlphaFoldDB" id="A0ABD4DJ23"/>
<evidence type="ECO:0000313" key="2">
    <source>
        <dbReference type="Proteomes" id="UP000064412"/>
    </source>
</evidence>
<organism evidence="1 2">
    <name type="scientific">Elizabethkingia miricola</name>
    <name type="common">Chryseobacterium miricola</name>
    <dbReference type="NCBI Taxonomy" id="172045"/>
    <lineage>
        <taxon>Bacteria</taxon>
        <taxon>Pseudomonadati</taxon>
        <taxon>Bacteroidota</taxon>
        <taxon>Flavobacteriia</taxon>
        <taxon>Flavobacteriales</taxon>
        <taxon>Weeksellaceae</taxon>
        <taxon>Elizabethkingia</taxon>
    </lineage>
</organism>
<sequence length="256" mass="30745">MSKVNFKTENIGNKANIDTSNINPNNKNFKKMKKTIEKMKTNPSKNIEQFSGDLFVSRIELELKDVQEKNIYWENFSGKSEDRYDYSSSKDFEFGSDYYIYFENKKWYFNIIFPQNISWIKDHYLIENIWVQQKNFVKELFNIDLTNSKISVLDIDVVNYESTHYISTIKGHSDLLLEYSDGFYVGFGTEDGKLEYTISVHTDFDGEESDDIYIERINLQDHHDLFERYHYDHFMNWDIDSHLKYFVVQQRNKLIF</sequence>
<reference evidence="1 2" key="1">
    <citation type="submission" date="2015-11" db="EMBL/GenBank/DDBJ databases">
        <authorList>
            <person name="Nicholson A.C."/>
            <person name="Humrighouse B.W."/>
            <person name="Graziano J."/>
            <person name="Lasker B."/>
            <person name="Whitney A.M."/>
            <person name="Mcquiston J.R."/>
        </authorList>
    </citation>
    <scope>NUCLEOTIDE SEQUENCE [LARGE SCALE GENOMIC DNA]</scope>
    <source>
        <strain evidence="1 2">G4071</strain>
    </source>
</reference>
<dbReference type="RefSeq" id="WP_059345155.1">
    <property type="nucleotide sequence ID" value="NZ_LNOI01000004.1"/>
</dbReference>
<comment type="caution">
    <text evidence="1">The sequence shown here is derived from an EMBL/GenBank/DDBJ whole genome shotgun (WGS) entry which is preliminary data.</text>
</comment>
<evidence type="ECO:0008006" key="3">
    <source>
        <dbReference type="Google" id="ProtNLM"/>
    </source>
</evidence>
<dbReference type="Proteomes" id="UP000064412">
    <property type="component" value="Unassembled WGS sequence"/>
</dbReference>
<proteinExistence type="predicted"/>
<name>A0ABD4DJ23_ELIMR</name>
<protein>
    <recommendedName>
        <fullName evidence="3">DUF4178 domain-containing protein</fullName>
    </recommendedName>
</protein>